<dbReference type="GeneID" id="19879695"/>
<feature type="chain" id="PRO_5003960138" evidence="1">
    <location>
        <begin position="18"/>
        <end position="375"/>
    </location>
</feature>
<dbReference type="VEuPathDB" id="MicrosporidiaDB:VCUG_01824"/>
<gene>
    <name evidence="2" type="ORF">VCUG_01824</name>
</gene>
<accession>L2GSQ9</accession>
<dbReference type="InParanoid" id="L2GSQ9"/>
<organism evidence="2 3">
    <name type="scientific">Vavraia culicis (isolate floridensis)</name>
    <name type="common">Microsporidian parasite</name>
    <dbReference type="NCBI Taxonomy" id="948595"/>
    <lineage>
        <taxon>Eukaryota</taxon>
        <taxon>Fungi</taxon>
        <taxon>Fungi incertae sedis</taxon>
        <taxon>Microsporidia</taxon>
        <taxon>Pleistophoridae</taxon>
        <taxon>Vavraia</taxon>
    </lineage>
</organism>
<feature type="signal peptide" evidence="1">
    <location>
        <begin position="1"/>
        <end position="17"/>
    </location>
</feature>
<dbReference type="Proteomes" id="UP000011081">
    <property type="component" value="Unassembled WGS sequence"/>
</dbReference>
<name>L2GSQ9_VAVCU</name>
<evidence type="ECO:0000256" key="1">
    <source>
        <dbReference type="SAM" id="SignalP"/>
    </source>
</evidence>
<keyword evidence="1" id="KW-0732">Signal</keyword>
<dbReference type="AlphaFoldDB" id="L2GSQ9"/>
<dbReference type="EMBL" id="GL877436">
    <property type="protein sequence ID" value="ELA46674.1"/>
    <property type="molecule type" value="Genomic_DNA"/>
</dbReference>
<keyword evidence="3" id="KW-1185">Reference proteome</keyword>
<sequence length="375" mass="39742">MLKALTIFLLSSGIVLSTDEGPSKHSVSRVVTVTTPSSETMNDVLIKFFNANVSPVVDMAVKRTTSDVDMSITRLTNHVTSLFTSILGVLEEIRANKAVASPALGAGKKDGNKTSADPFPGYLEDYQFLMGIVTGAVRCGECCTCLKGEMCLFHVYVQLFLIVNNNPSWQPPNLLTAVSFSGISTNKNSVALELVLQNLGKKRCMTCMLCKEISRDQKLSFMFNTDVISKLFGSGDSADKQMLLNLITGGAVGPKGFEHQLNLLPILLSFVEKGKRGKSAAPTCPFMGQSSRDTCHASVPASTTCPSQLPPVRPGVPNATAPPACNVPTSSTTPVGAQPAYGIPFSPSGVPVHQINPSAQSGSKPAYGVGYGTYV</sequence>
<reference evidence="3" key="1">
    <citation type="submission" date="2011-03" db="EMBL/GenBank/DDBJ databases">
        <title>The genome sequence of Vavraia culicis strain floridensis.</title>
        <authorList>
            <consortium name="The Broad Institute Genome Sequencing Platform"/>
            <person name="Cuomo C."/>
            <person name="Becnel J."/>
            <person name="Sanscrainte N."/>
            <person name="Young S.K."/>
            <person name="Zeng Q."/>
            <person name="Gargeya S."/>
            <person name="Fitzgerald M."/>
            <person name="Haas B."/>
            <person name="Abouelleil A."/>
            <person name="Alvarado L."/>
            <person name="Arachchi H.M."/>
            <person name="Berlin A."/>
            <person name="Chapman S.B."/>
            <person name="Gearin G."/>
            <person name="Goldberg J."/>
            <person name="Griggs A."/>
            <person name="Gujja S."/>
            <person name="Hansen M."/>
            <person name="Heiman D."/>
            <person name="Howarth C."/>
            <person name="Larimer J."/>
            <person name="Lui A."/>
            <person name="MacDonald P.J.P."/>
            <person name="McCowen C."/>
            <person name="Montmayeur A."/>
            <person name="Murphy C."/>
            <person name="Neiman D."/>
            <person name="Pearson M."/>
            <person name="Priest M."/>
            <person name="Roberts A."/>
            <person name="Saif S."/>
            <person name="Shea T."/>
            <person name="Sisk P."/>
            <person name="Stolte C."/>
            <person name="Sykes S."/>
            <person name="Wortman J."/>
            <person name="Nusbaum C."/>
            <person name="Birren B."/>
        </authorList>
    </citation>
    <scope>NUCLEOTIDE SEQUENCE [LARGE SCALE GENOMIC DNA]</scope>
    <source>
        <strain evidence="3">floridensis</strain>
    </source>
</reference>
<evidence type="ECO:0000313" key="2">
    <source>
        <dbReference type="EMBL" id="ELA46674.1"/>
    </source>
</evidence>
<protein>
    <submittedName>
        <fullName evidence="2">Uncharacterized protein</fullName>
    </submittedName>
</protein>
<dbReference type="OrthoDB" id="10446288at2759"/>
<evidence type="ECO:0000313" key="3">
    <source>
        <dbReference type="Proteomes" id="UP000011081"/>
    </source>
</evidence>
<dbReference type="OMA" id="DYQFLMG"/>
<dbReference type="RefSeq" id="XP_008074838.1">
    <property type="nucleotide sequence ID" value="XM_008076647.1"/>
</dbReference>
<dbReference type="HOGENOM" id="CLU_708201_0_0_1"/>
<proteinExistence type="predicted"/>